<reference evidence="3" key="1">
    <citation type="journal article" date="2020" name="Stud. Mycol.">
        <title>101 Dothideomycetes genomes: a test case for predicting lifestyles and emergence of pathogens.</title>
        <authorList>
            <person name="Haridas S."/>
            <person name="Albert R."/>
            <person name="Binder M."/>
            <person name="Bloem J."/>
            <person name="Labutti K."/>
            <person name="Salamov A."/>
            <person name="Andreopoulos B."/>
            <person name="Baker S."/>
            <person name="Barry K."/>
            <person name="Bills G."/>
            <person name="Bluhm B."/>
            <person name="Cannon C."/>
            <person name="Castanera R."/>
            <person name="Culley D."/>
            <person name="Daum C."/>
            <person name="Ezra D."/>
            <person name="Gonzalez J."/>
            <person name="Henrissat B."/>
            <person name="Kuo A."/>
            <person name="Liang C."/>
            <person name="Lipzen A."/>
            <person name="Lutzoni F."/>
            <person name="Magnuson J."/>
            <person name="Mondo S."/>
            <person name="Nolan M."/>
            <person name="Ohm R."/>
            <person name="Pangilinan J."/>
            <person name="Park H.-J."/>
            <person name="Ramirez L."/>
            <person name="Alfaro M."/>
            <person name="Sun H."/>
            <person name="Tritt A."/>
            <person name="Yoshinaga Y."/>
            <person name="Zwiers L.-H."/>
            <person name="Turgeon B."/>
            <person name="Goodwin S."/>
            <person name="Spatafora J."/>
            <person name="Crous P."/>
            <person name="Grigoriev I."/>
        </authorList>
    </citation>
    <scope>NUCLEOTIDE SEQUENCE</scope>
    <source>
        <strain evidence="3">CBS 675.92</strain>
    </source>
</reference>
<dbReference type="InterPro" id="IPR002347">
    <property type="entry name" value="SDR_fam"/>
</dbReference>
<dbReference type="SUPFAM" id="SSF51735">
    <property type="entry name" value="NAD(P)-binding Rossmann-fold domains"/>
    <property type="match status" value="1"/>
</dbReference>
<evidence type="ECO:0000313" key="4">
    <source>
        <dbReference type="Proteomes" id="UP000800035"/>
    </source>
</evidence>
<dbReference type="Pfam" id="PF00106">
    <property type="entry name" value="adh_short"/>
    <property type="match status" value="1"/>
</dbReference>
<dbReference type="GO" id="GO:0016491">
    <property type="term" value="F:oxidoreductase activity"/>
    <property type="evidence" value="ECO:0007669"/>
    <property type="project" value="UniProtKB-KW"/>
</dbReference>
<protein>
    <submittedName>
        <fullName evidence="3">NAD(P)-binding protein</fullName>
    </submittedName>
</protein>
<evidence type="ECO:0000256" key="2">
    <source>
        <dbReference type="ARBA" id="ARBA00023002"/>
    </source>
</evidence>
<dbReference type="PANTHER" id="PTHR43180:SF11">
    <property type="entry name" value="NAD(P)-BINDING PROTEIN"/>
    <property type="match status" value="1"/>
</dbReference>
<proteinExistence type="inferred from homology"/>
<gene>
    <name evidence="3" type="ORF">CC80DRAFT_428539</name>
</gene>
<dbReference type="EMBL" id="ML977033">
    <property type="protein sequence ID" value="KAF1949676.1"/>
    <property type="molecule type" value="Genomic_DNA"/>
</dbReference>
<keyword evidence="4" id="KW-1185">Reference proteome</keyword>
<dbReference type="PANTHER" id="PTHR43180">
    <property type="entry name" value="3-OXOACYL-(ACYL-CARRIER-PROTEIN) REDUCTASE (AFU_ORTHOLOGUE AFUA_6G11210)"/>
    <property type="match status" value="1"/>
</dbReference>
<organism evidence="3 4">
    <name type="scientific">Byssothecium circinans</name>
    <dbReference type="NCBI Taxonomy" id="147558"/>
    <lineage>
        <taxon>Eukaryota</taxon>
        <taxon>Fungi</taxon>
        <taxon>Dikarya</taxon>
        <taxon>Ascomycota</taxon>
        <taxon>Pezizomycotina</taxon>
        <taxon>Dothideomycetes</taxon>
        <taxon>Pleosporomycetidae</taxon>
        <taxon>Pleosporales</taxon>
        <taxon>Massarineae</taxon>
        <taxon>Massarinaceae</taxon>
        <taxon>Byssothecium</taxon>
    </lineage>
</organism>
<dbReference type="Proteomes" id="UP000800035">
    <property type="component" value="Unassembled WGS sequence"/>
</dbReference>
<dbReference type="InterPro" id="IPR036291">
    <property type="entry name" value="NAD(P)-bd_dom_sf"/>
</dbReference>
<dbReference type="Gene3D" id="3.40.50.720">
    <property type="entry name" value="NAD(P)-binding Rossmann-like Domain"/>
    <property type="match status" value="1"/>
</dbReference>
<dbReference type="AlphaFoldDB" id="A0A6A5TFV9"/>
<keyword evidence="2" id="KW-0560">Oxidoreductase</keyword>
<sequence length="284" mass="30313">MTSFTISDADLANVKDKVVVLTGIGLATLNLLLAHGAKVFTSDLNPLPSQHANIPFKKVDVTSWSDQAGLFKAAHAEYGRIDHVFANAGIGPTESFLEEDLDEDGELKKPNLKTVEVNLTGVIYTVKLGIHYLRKNGAEGGSVVMTASASSFSRFPTPDYGAAKHAVLGLLRSLTGLLPRHNLPIRVNAISPSWTATNILPAGFAASLGDNIQTPDVAARSVVVLMADGKRRGELIFSDRGRFFEIEDGEGGMIKFIEGLTNVEALLNSGIESGQKAMAEKARV</sequence>
<accession>A0A6A5TFV9</accession>
<evidence type="ECO:0000313" key="3">
    <source>
        <dbReference type="EMBL" id="KAF1949676.1"/>
    </source>
</evidence>
<name>A0A6A5TFV9_9PLEO</name>
<comment type="similarity">
    <text evidence="1">Belongs to the short-chain dehydrogenases/reductases (SDR) family.</text>
</comment>
<dbReference type="PRINTS" id="PR00081">
    <property type="entry name" value="GDHRDH"/>
</dbReference>
<dbReference type="OrthoDB" id="37659at2759"/>
<evidence type="ECO:0000256" key="1">
    <source>
        <dbReference type="ARBA" id="ARBA00006484"/>
    </source>
</evidence>